<dbReference type="Proteomes" id="UP000095447">
    <property type="component" value="Unassembled WGS sequence"/>
</dbReference>
<evidence type="ECO:0000256" key="4">
    <source>
        <dbReference type="RuleBase" id="RU361277"/>
    </source>
</evidence>
<evidence type="ECO:0000256" key="1">
    <source>
        <dbReference type="ARBA" id="ARBA00022723"/>
    </source>
</evidence>
<dbReference type="InterPro" id="IPR002328">
    <property type="entry name" value="ADH_Zn_CS"/>
</dbReference>
<dbReference type="InterPro" id="IPR036291">
    <property type="entry name" value="NAD(P)-bd_dom_sf"/>
</dbReference>
<dbReference type="SUPFAM" id="SSF50129">
    <property type="entry name" value="GroES-like"/>
    <property type="match status" value="1"/>
</dbReference>
<evidence type="ECO:0000259" key="6">
    <source>
        <dbReference type="Pfam" id="PF08240"/>
    </source>
</evidence>
<dbReference type="STRING" id="657314.CK5_18250"/>
<proteinExistence type="inferred from homology"/>
<comment type="cofactor">
    <cofactor evidence="4">
        <name>Zn(2+)</name>
        <dbReference type="ChEBI" id="CHEBI:29105"/>
    </cofactor>
</comment>
<evidence type="ECO:0000256" key="3">
    <source>
        <dbReference type="ARBA" id="ARBA00023002"/>
    </source>
</evidence>
<dbReference type="InterPro" id="IPR011032">
    <property type="entry name" value="GroES-like_sf"/>
</dbReference>
<reference evidence="7 8" key="1">
    <citation type="submission" date="2015-09" db="EMBL/GenBank/DDBJ databases">
        <authorList>
            <consortium name="Pathogen Informatics"/>
        </authorList>
    </citation>
    <scope>NUCLEOTIDE SEQUENCE [LARGE SCALE GENOMIC DNA]</scope>
    <source>
        <strain evidence="7 8">2789STDY5608838</strain>
    </source>
</reference>
<dbReference type="SUPFAM" id="SSF51735">
    <property type="entry name" value="NAD(P)-binding Rossmann-fold domains"/>
    <property type="match status" value="1"/>
</dbReference>
<dbReference type="EMBL" id="CYZA01000013">
    <property type="protein sequence ID" value="CUO21365.1"/>
    <property type="molecule type" value="Genomic_DNA"/>
</dbReference>
<dbReference type="GO" id="GO:0008270">
    <property type="term" value="F:zinc ion binding"/>
    <property type="evidence" value="ECO:0007669"/>
    <property type="project" value="InterPro"/>
</dbReference>
<evidence type="ECO:0000313" key="8">
    <source>
        <dbReference type="Proteomes" id="UP000095447"/>
    </source>
</evidence>
<dbReference type="Gene3D" id="3.90.180.10">
    <property type="entry name" value="Medium-chain alcohol dehydrogenases, catalytic domain"/>
    <property type="match status" value="1"/>
</dbReference>
<dbReference type="AlphaFoldDB" id="A0A174DBJ4"/>
<evidence type="ECO:0000313" key="7">
    <source>
        <dbReference type="EMBL" id="CUO21365.1"/>
    </source>
</evidence>
<gene>
    <name evidence="7" type="primary">gutB_2</name>
    <name evidence="7" type="ORF">ERS852395_02361</name>
</gene>
<keyword evidence="1 4" id="KW-0479">Metal-binding</keyword>
<dbReference type="PANTHER" id="PTHR43401">
    <property type="entry name" value="L-THREONINE 3-DEHYDROGENASE"/>
    <property type="match status" value="1"/>
</dbReference>
<protein>
    <submittedName>
        <fullName evidence="7">Sorbitol dehydrogenase</fullName>
        <ecNumber evidence="7">1.1.1.14</ecNumber>
    </submittedName>
</protein>
<evidence type="ECO:0000256" key="2">
    <source>
        <dbReference type="ARBA" id="ARBA00022833"/>
    </source>
</evidence>
<dbReference type="InterPro" id="IPR050129">
    <property type="entry name" value="Zn_alcohol_dh"/>
</dbReference>
<dbReference type="InterPro" id="IPR013154">
    <property type="entry name" value="ADH-like_N"/>
</dbReference>
<feature type="domain" description="Alcohol dehydrogenase-like C-terminal" evidence="5">
    <location>
        <begin position="230"/>
        <end position="365"/>
    </location>
</feature>
<dbReference type="PROSITE" id="PS00059">
    <property type="entry name" value="ADH_ZINC"/>
    <property type="match status" value="1"/>
</dbReference>
<dbReference type="GO" id="GO:0003939">
    <property type="term" value="F:L-iditol 2-dehydrogenase (NAD+) activity"/>
    <property type="evidence" value="ECO:0007669"/>
    <property type="project" value="UniProtKB-EC"/>
</dbReference>
<dbReference type="Pfam" id="PF08240">
    <property type="entry name" value="ADH_N"/>
    <property type="match status" value="1"/>
</dbReference>
<sequence length="407" mass="44017">MDMNNVNIEEIVKQVLSGMTGNAPAAATVSAPAATTGIPKTARVAVLTEKEHFELKEYPIPPIGDDDILVKVEGCGVCGTDAHEFKRDPFGLIPVALGHEGTGEIVAMGKNVKVDTAGKPVKVGDKVVTCMIFKDDPEITMFDLNKKNVGGADVYGLLPDDDVHLNGWFSDYIFLRGGNFGTTFFNVSDLDLDSRILIEPCAVLVHAVERAKTTGILRFNSRVVVQGCGPIGLICIAVLRTMGVEHICAVDGNEKRLEFAKRMGADTSVNFMNFKGIEALTEAVKEAQGGHLADFAFQCTGNPKAHANIYKFIRNGGGLCELGFFINGGDATINPHFDLCSKEINLVGSWVYTLRDYVTTFDFLKRANAIGLPMSELITDKFPLEQINEALQTNLAMTGLKIAVVNK</sequence>
<name>A0A174DBJ4_9FIRM</name>
<keyword evidence="2 4" id="KW-0862">Zinc</keyword>
<dbReference type="RefSeq" id="WP_020993375.1">
    <property type="nucleotide sequence ID" value="NZ_CYZA01000013.1"/>
</dbReference>
<comment type="similarity">
    <text evidence="4">Belongs to the zinc-containing alcohol dehydrogenase family.</text>
</comment>
<keyword evidence="3 7" id="KW-0560">Oxidoreductase</keyword>
<dbReference type="EC" id="1.1.1.14" evidence="7"/>
<dbReference type="PANTHER" id="PTHR43401:SF2">
    <property type="entry name" value="L-THREONINE 3-DEHYDROGENASE"/>
    <property type="match status" value="1"/>
</dbReference>
<dbReference type="Pfam" id="PF00107">
    <property type="entry name" value="ADH_zinc_N"/>
    <property type="match status" value="1"/>
</dbReference>
<organism evidence="7 8">
    <name type="scientific">Blautia obeum</name>
    <dbReference type="NCBI Taxonomy" id="40520"/>
    <lineage>
        <taxon>Bacteria</taxon>
        <taxon>Bacillati</taxon>
        <taxon>Bacillota</taxon>
        <taxon>Clostridia</taxon>
        <taxon>Lachnospirales</taxon>
        <taxon>Lachnospiraceae</taxon>
        <taxon>Blautia</taxon>
    </lineage>
</organism>
<accession>A0A174DBJ4</accession>
<feature type="domain" description="Alcohol dehydrogenase-like N-terminal" evidence="6">
    <location>
        <begin position="64"/>
        <end position="173"/>
    </location>
</feature>
<dbReference type="Gene3D" id="3.40.50.720">
    <property type="entry name" value="NAD(P)-binding Rossmann-like Domain"/>
    <property type="match status" value="1"/>
</dbReference>
<dbReference type="InterPro" id="IPR013149">
    <property type="entry name" value="ADH-like_C"/>
</dbReference>
<evidence type="ECO:0000259" key="5">
    <source>
        <dbReference type="Pfam" id="PF00107"/>
    </source>
</evidence>